<feature type="transmembrane region" description="Helical" evidence="8">
    <location>
        <begin position="158"/>
        <end position="174"/>
    </location>
</feature>
<dbReference type="PANTHER" id="PTHR33908:SF11">
    <property type="entry name" value="MEMBRANE PROTEIN"/>
    <property type="match status" value="1"/>
</dbReference>
<keyword evidence="3 9" id="KW-0328">Glycosyltransferase</keyword>
<evidence type="ECO:0000256" key="6">
    <source>
        <dbReference type="ARBA" id="ARBA00022989"/>
    </source>
</evidence>
<evidence type="ECO:0000256" key="2">
    <source>
        <dbReference type="ARBA" id="ARBA00022475"/>
    </source>
</evidence>
<dbReference type="OrthoDB" id="5724033at2"/>
<evidence type="ECO:0000256" key="5">
    <source>
        <dbReference type="ARBA" id="ARBA00022692"/>
    </source>
</evidence>
<comment type="subcellular location">
    <subcellularLocation>
        <location evidence="1">Cell membrane</location>
        <topology evidence="1">Multi-pass membrane protein</topology>
    </subcellularLocation>
</comment>
<evidence type="ECO:0000256" key="8">
    <source>
        <dbReference type="SAM" id="Phobius"/>
    </source>
</evidence>
<accession>A0A1H2EV73</accession>
<proteinExistence type="predicted"/>
<evidence type="ECO:0000256" key="3">
    <source>
        <dbReference type="ARBA" id="ARBA00022676"/>
    </source>
</evidence>
<keyword evidence="6 8" id="KW-1133">Transmembrane helix</keyword>
<protein>
    <submittedName>
        <fullName evidence="9">Dolichyl-phosphate-mannose-protein mannosyltransferase</fullName>
    </submittedName>
</protein>
<gene>
    <name evidence="9" type="ORF">SAMN05216210_1061</name>
</gene>
<reference evidence="10" key="1">
    <citation type="submission" date="2016-10" db="EMBL/GenBank/DDBJ databases">
        <authorList>
            <person name="Varghese N."/>
            <person name="Submissions S."/>
        </authorList>
    </citation>
    <scope>NUCLEOTIDE SEQUENCE [LARGE SCALE GENOMIC DNA]</scope>
    <source>
        <strain evidence="10">CECT 8338</strain>
    </source>
</reference>
<dbReference type="GO" id="GO:0005886">
    <property type="term" value="C:plasma membrane"/>
    <property type="evidence" value="ECO:0007669"/>
    <property type="project" value="UniProtKB-SubCell"/>
</dbReference>
<dbReference type="InterPro" id="IPR050297">
    <property type="entry name" value="LipidA_mod_glycosyltrf_83"/>
</dbReference>
<dbReference type="Proteomes" id="UP000243924">
    <property type="component" value="Chromosome I"/>
</dbReference>
<keyword evidence="10" id="KW-1185">Reference proteome</keyword>
<feature type="transmembrane region" description="Helical" evidence="8">
    <location>
        <begin position="135"/>
        <end position="152"/>
    </location>
</feature>
<name>A0A1H2EV73_9GAMM</name>
<evidence type="ECO:0000256" key="4">
    <source>
        <dbReference type="ARBA" id="ARBA00022679"/>
    </source>
</evidence>
<keyword evidence="5 8" id="KW-0812">Transmembrane</keyword>
<organism evidence="9 10">
    <name type="scientific">Halopseudomonas salegens</name>
    <dbReference type="NCBI Taxonomy" id="1434072"/>
    <lineage>
        <taxon>Bacteria</taxon>
        <taxon>Pseudomonadati</taxon>
        <taxon>Pseudomonadota</taxon>
        <taxon>Gammaproteobacteria</taxon>
        <taxon>Pseudomonadales</taxon>
        <taxon>Pseudomonadaceae</taxon>
        <taxon>Halopseudomonas</taxon>
    </lineage>
</organism>
<dbReference type="GO" id="GO:0016763">
    <property type="term" value="F:pentosyltransferase activity"/>
    <property type="evidence" value="ECO:0007669"/>
    <property type="project" value="TreeGrafter"/>
</dbReference>
<keyword evidence="4 9" id="KW-0808">Transferase</keyword>
<evidence type="ECO:0000313" key="10">
    <source>
        <dbReference type="Proteomes" id="UP000243924"/>
    </source>
</evidence>
<dbReference type="EMBL" id="LT629787">
    <property type="protein sequence ID" value="SDT98949.1"/>
    <property type="molecule type" value="Genomic_DNA"/>
</dbReference>
<feature type="transmembrane region" description="Helical" evidence="8">
    <location>
        <begin position="218"/>
        <end position="242"/>
    </location>
</feature>
<dbReference type="GO" id="GO:0009103">
    <property type="term" value="P:lipopolysaccharide biosynthetic process"/>
    <property type="evidence" value="ECO:0007669"/>
    <property type="project" value="UniProtKB-ARBA"/>
</dbReference>
<sequence>MPNANNHRLASRFRLISHYFYHSPQVAFLSAIFLLALALRLAITMNLGHLPLSLDEIEYDRIAWNLSEGFGFTGFFDLPTTYRPPGYPALLSLVYWLNGADHTQARHSGAILSALWAPLTVILGRLTLDDRSGRLAGLVVALYLPLIVYANTLMSEHLFGVLLLLSLIALRAFLHRPSPGRAALAGAILALATLTTSAFAAFWAVLALYGIWRGRRITGWWPGFICLSITFFCCYCHGPCIISTKRIA</sequence>
<dbReference type="PANTHER" id="PTHR33908">
    <property type="entry name" value="MANNOSYLTRANSFERASE YKCB-RELATED"/>
    <property type="match status" value="1"/>
</dbReference>
<feature type="transmembrane region" description="Helical" evidence="8">
    <location>
        <begin position="110"/>
        <end position="128"/>
    </location>
</feature>
<dbReference type="STRING" id="1434072.SAMN05216210_1061"/>
<evidence type="ECO:0000256" key="7">
    <source>
        <dbReference type="ARBA" id="ARBA00023136"/>
    </source>
</evidence>
<keyword evidence="7 8" id="KW-0472">Membrane</keyword>
<evidence type="ECO:0000256" key="1">
    <source>
        <dbReference type="ARBA" id="ARBA00004651"/>
    </source>
</evidence>
<evidence type="ECO:0000313" key="9">
    <source>
        <dbReference type="EMBL" id="SDT98949.1"/>
    </source>
</evidence>
<dbReference type="AlphaFoldDB" id="A0A1H2EV73"/>
<dbReference type="RefSeq" id="WP_092384841.1">
    <property type="nucleotide sequence ID" value="NZ_LT629787.1"/>
</dbReference>
<keyword evidence="2" id="KW-1003">Cell membrane</keyword>
<feature type="transmembrane region" description="Helical" evidence="8">
    <location>
        <begin position="20"/>
        <end position="43"/>
    </location>
</feature>
<feature type="transmembrane region" description="Helical" evidence="8">
    <location>
        <begin position="186"/>
        <end position="212"/>
    </location>
</feature>